<dbReference type="Gene3D" id="3.40.50.720">
    <property type="entry name" value="NAD(P)-binding Rossmann-like Domain"/>
    <property type="match status" value="1"/>
</dbReference>
<dbReference type="GO" id="GO:0016620">
    <property type="term" value="F:oxidoreductase activity, acting on the aldehyde or oxo group of donors, NAD or NADP as acceptor"/>
    <property type="evidence" value="ECO:0007669"/>
    <property type="project" value="InterPro"/>
</dbReference>
<dbReference type="PANTHER" id="PTHR14239">
    <property type="entry name" value="DUDULIN-RELATED"/>
    <property type="match status" value="1"/>
</dbReference>
<gene>
    <name evidence="3" type="ORF">PbJCM13498_18690</name>
</gene>
<evidence type="ECO:0000259" key="2">
    <source>
        <dbReference type="SMART" id="SM00859"/>
    </source>
</evidence>
<dbReference type="AlphaFoldDB" id="A0A5M4AZE6"/>
<dbReference type="EMBL" id="BLAX01000001">
    <property type="protein sequence ID" value="GET33006.1"/>
    <property type="molecule type" value="Genomic_DNA"/>
</dbReference>
<sequence length="224" mass="24269">MTKAMSKIGVLGTGMVGQAIASRLVGRGYEVCMGSRSAENEKALAFSEKYGDLAENGTFADAAIFADEIVFNCTNGHASITALELAGADNLKGKIIIDVANPLDFTHGMPPKLLFCNDSSLGEQIQQHFPESRVVKSLNTMNCEIMLHPEGIPGDHNVFVCGNDSDARMKVSALLQEFGWKADNITDLGDITAARGTEMLLPLWLRLFSKIGTVEFNFNIVRKP</sequence>
<proteinExistence type="predicted"/>
<dbReference type="InterPro" id="IPR028939">
    <property type="entry name" value="P5C_Rdtase_cat_N"/>
</dbReference>
<dbReference type="SUPFAM" id="SSF51735">
    <property type="entry name" value="NAD(P)-binding Rossmann-fold domains"/>
    <property type="match status" value="1"/>
</dbReference>
<dbReference type="InterPro" id="IPR036291">
    <property type="entry name" value="NAD(P)-bd_dom_sf"/>
</dbReference>
<evidence type="ECO:0000256" key="1">
    <source>
        <dbReference type="ARBA" id="ARBA00023002"/>
    </source>
</evidence>
<comment type="caution">
    <text evidence="3">The sequence shown here is derived from an EMBL/GenBank/DDBJ whole genome shotgun (WGS) entry which is preliminary data.</text>
</comment>
<evidence type="ECO:0000313" key="4">
    <source>
        <dbReference type="Proteomes" id="UP000391834"/>
    </source>
</evidence>
<name>A0A5M4AZE6_9BACT</name>
<reference evidence="3 4" key="1">
    <citation type="submission" date="2019-10" db="EMBL/GenBank/DDBJ databases">
        <title>Prolixibacter strains distinguished by the presence of nitrate reductase genes were adept at nitrate-dependent anaerobic corrosion of metallic iron and carbon steel.</title>
        <authorList>
            <person name="Iino T."/>
            <person name="Shono N."/>
            <person name="Ito K."/>
            <person name="Nakamura R."/>
            <person name="Sueoka K."/>
            <person name="Harayama S."/>
            <person name="Ohkuma M."/>
        </authorList>
    </citation>
    <scope>NUCLEOTIDE SEQUENCE [LARGE SCALE GENOMIC DNA]</scope>
    <source>
        <strain evidence="3 4">JCM 13498</strain>
    </source>
</reference>
<protein>
    <submittedName>
        <fullName evidence="3">Oxidoreductase</fullName>
    </submittedName>
</protein>
<dbReference type="InterPro" id="IPR000534">
    <property type="entry name" value="Semialdehyde_DH_NAD-bd"/>
</dbReference>
<feature type="domain" description="Semialdehyde dehydrogenase NAD-binding" evidence="2">
    <location>
        <begin position="7"/>
        <end position="128"/>
    </location>
</feature>
<dbReference type="Proteomes" id="UP000391834">
    <property type="component" value="Unassembled WGS sequence"/>
</dbReference>
<keyword evidence="4" id="KW-1185">Reference proteome</keyword>
<dbReference type="GO" id="GO:0051287">
    <property type="term" value="F:NAD binding"/>
    <property type="evidence" value="ECO:0007669"/>
    <property type="project" value="InterPro"/>
</dbReference>
<dbReference type="Pfam" id="PF03807">
    <property type="entry name" value="F420_oxidored"/>
    <property type="match status" value="1"/>
</dbReference>
<evidence type="ECO:0000313" key="3">
    <source>
        <dbReference type="EMBL" id="GET33006.1"/>
    </source>
</evidence>
<dbReference type="InterPro" id="IPR051267">
    <property type="entry name" value="STEAP_metalloreductase"/>
</dbReference>
<accession>A0A5M4AZE6</accession>
<organism evidence="3 4">
    <name type="scientific">Prolixibacter bellariivorans</name>
    <dbReference type="NCBI Taxonomy" id="314319"/>
    <lineage>
        <taxon>Bacteria</taxon>
        <taxon>Pseudomonadati</taxon>
        <taxon>Bacteroidota</taxon>
        <taxon>Bacteroidia</taxon>
        <taxon>Marinilabiliales</taxon>
        <taxon>Prolixibacteraceae</taxon>
        <taxon>Prolixibacter</taxon>
    </lineage>
</organism>
<keyword evidence="1" id="KW-0560">Oxidoreductase</keyword>
<dbReference type="SMART" id="SM00859">
    <property type="entry name" value="Semialdhyde_dh"/>
    <property type="match status" value="1"/>
</dbReference>